<keyword evidence="3" id="KW-1185">Reference proteome</keyword>
<dbReference type="SUPFAM" id="SSF53448">
    <property type="entry name" value="Nucleotide-diphospho-sugar transferases"/>
    <property type="match status" value="1"/>
</dbReference>
<organism evidence="2 3">
    <name type="scientific">Blastococcus deserti</name>
    <dbReference type="NCBI Taxonomy" id="2259033"/>
    <lineage>
        <taxon>Bacteria</taxon>
        <taxon>Bacillati</taxon>
        <taxon>Actinomycetota</taxon>
        <taxon>Actinomycetes</taxon>
        <taxon>Geodermatophilales</taxon>
        <taxon>Geodermatophilaceae</taxon>
        <taxon>Blastococcus</taxon>
    </lineage>
</organism>
<gene>
    <name evidence="2" type="ORF">ACFSHS_09775</name>
</gene>
<reference evidence="3" key="1">
    <citation type="journal article" date="2019" name="Int. J. Syst. Evol. Microbiol.">
        <title>The Global Catalogue of Microorganisms (GCM) 10K type strain sequencing project: providing services to taxonomists for standard genome sequencing and annotation.</title>
        <authorList>
            <consortium name="The Broad Institute Genomics Platform"/>
            <consortium name="The Broad Institute Genome Sequencing Center for Infectious Disease"/>
            <person name="Wu L."/>
            <person name="Ma J."/>
        </authorList>
    </citation>
    <scope>NUCLEOTIDE SEQUENCE [LARGE SCALE GENOMIC DNA]</scope>
    <source>
        <strain evidence="3">JCM 3338</strain>
    </source>
</reference>
<evidence type="ECO:0000313" key="2">
    <source>
        <dbReference type="EMBL" id="MFD2091857.1"/>
    </source>
</evidence>
<protein>
    <submittedName>
        <fullName evidence="2">Glycosyltransferase family 2 protein</fullName>
    </submittedName>
</protein>
<proteinExistence type="predicted"/>
<dbReference type="PANTHER" id="PTHR43685">
    <property type="entry name" value="GLYCOSYLTRANSFERASE"/>
    <property type="match status" value="1"/>
</dbReference>
<evidence type="ECO:0000313" key="3">
    <source>
        <dbReference type="Proteomes" id="UP001597402"/>
    </source>
</evidence>
<name>A0ABW4X9R8_9ACTN</name>
<sequence length="348" mass="39416">MGSVGVVVPCYRYGHFLEDSVGSVLADPGLDVRVLVIDDASPDDSGDRARQLAERDPRVEVVVHPENRGHIATYNEGLLEWCDADYAVLLSADDRLTPGALRRAVDYLDANPGSGMVYGHYLRFDGTGALPKARTGRPRPRTYEGRAWLERRFRHGNGCIASPEVVVRTSVQRAVGGYDPELPHTGDIEMWMRFAARADVGYLAGVDQAYYRVHGNNMSVEWLGDAGLRDLRQRWAAYSAFFAKEGGRVTDRAGAERTVRDKLAGEALWAACRSYDRGRWRTEPVDELVGFAEEIAPEVETLPEWRALLLRRRIGPERMQAVGRLVPRAYWRRAREELWWRRWRYTGV</sequence>
<dbReference type="InterPro" id="IPR050834">
    <property type="entry name" value="Glycosyltransf_2"/>
</dbReference>
<comment type="caution">
    <text evidence="2">The sequence shown here is derived from an EMBL/GenBank/DDBJ whole genome shotgun (WGS) entry which is preliminary data.</text>
</comment>
<feature type="domain" description="Glycosyltransferase 2-like" evidence="1">
    <location>
        <begin position="6"/>
        <end position="151"/>
    </location>
</feature>
<dbReference type="Gene3D" id="3.90.550.10">
    <property type="entry name" value="Spore Coat Polysaccharide Biosynthesis Protein SpsA, Chain A"/>
    <property type="match status" value="1"/>
</dbReference>
<accession>A0ABW4X9R8</accession>
<evidence type="ECO:0000259" key="1">
    <source>
        <dbReference type="Pfam" id="PF00535"/>
    </source>
</evidence>
<dbReference type="InterPro" id="IPR029044">
    <property type="entry name" value="Nucleotide-diphossugar_trans"/>
</dbReference>
<dbReference type="EMBL" id="JBHUHP010000009">
    <property type="protein sequence ID" value="MFD2091857.1"/>
    <property type="molecule type" value="Genomic_DNA"/>
</dbReference>
<dbReference type="Proteomes" id="UP001597402">
    <property type="component" value="Unassembled WGS sequence"/>
</dbReference>
<dbReference type="PANTHER" id="PTHR43685:SF2">
    <property type="entry name" value="GLYCOSYLTRANSFERASE 2-LIKE DOMAIN-CONTAINING PROTEIN"/>
    <property type="match status" value="1"/>
</dbReference>
<dbReference type="InterPro" id="IPR001173">
    <property type="entry name" value="Glyco_trans_2-like"/>
</dbReference>
<dbReference type="Pfam" id="PF00535">
    <property type="entry name" value="Glycos_transf_2"/>
    <property type="match status" value="1"/>
</dbReference>
<dbReference type="RefSeq" id="WP_376874576.1">
    <property type="nucleotide sequence ID" value="NZ_JBHUHP010000009.1"/>
</dbReference>